<sequence length="268" mass="29450">MEATLGEVCTPAKRLCRKLVVNLKKCFTSLLGQRSRRTPDGGERTREVCHASRRNTSEWIPLAERGQPSAGNGAARAPRSAAHCRSISFTNGKIGQTTTTPTINYLRTEILSHFIHYRFWRRHGPRRAERATRRGNRSVSNTHALSRFSPHASCLCSYLFVLRNRLKYDNVQLSIASFAVGSHEASRVRRPLASSILAFDDEDRPGAHGARQRVSKREVGGPGTAAATICITNAPGKPMADFAPSPPLATSPLHNVTINAAQMVLDTE</sequence>
<gene>
    <name evidence="1" type="ORF">EVAR_26640_1</name>
</gene>
<dbReference type="Proteomes" id="UP000299102">
    <property type="component" value="Unassembled WGS sequence"/>
</dbReference>
<name>A0A4C1VKC5_EUMVA</name>
<organism evidence="1 2">
    <name type="scientific">Eumeta variegata</name>
    <name type="common">Bagworm moth</name>
    <name type="synonym">Eumeta japonica</name>
    <dbReference type="NCBI Taxonomy" id="151549"/>
    <lineage>
        <taxon>Eukaryota</taxon>
        <taxon>Metazoa</taxon>
        <taxon>Ecdysozoa</taxon>
        <taxon>Arthropoda</taxon>
        <taxon>Hexapoda</taxon>
        <taxon>Insecta</taxon>
        <taxon>Pterygota</taxon>
        <taxon>Neoptera</taxon>
        <taxon>Endopterygota</taxon>
        <taxon>Lepidoptera</taxon>
        <taxon>Glossata</taxon>
        <taxon>Ditrysia</taxon>
        <taxon>Tineoidea</taxon>
        <taxon>Psychidae</taxon>
        <taxon>Oiketicinae</taxon>
        <taxon>Eumeta</taxon>
    </lineage>
</organism>
<dbReference type="OrthoDB" id="7481306at2759"/>
<comment type="caution">
    <text evidence="1">The sequence shown here is derived from an EMBL/GenBank/DDBJ whole genome shotgun (WGS) entry which is preliminary data.</text>
</comment>
<accession>A0A4C1VKC5</accession>
<keyword evidence="2" id="KW-1185">Reference proteome</keyword>
<dbReference type="AlphaFoldDB" id="A0A4C1VKC5"/>
<protein>
    <submittedName>
        <fullName evidence="1">Uncharacterized protein</fullName>
    </submittedName>
</protein>
<evidence type="ECO:0000313" key="1">
    <source>
        <dbReference type="EMBL" id="GBP39558.1"/>
    </source>
</evidence>
<dbReference type="EMBL" id="BGZK01000368">
    <property type="protein sequence ID" value="GBP39558.1"/>
    <property type="molecule type" value="Genomic_DNA"/>
</dbReference>
<proteinExistence type="predicted"/>
<reference evidence="1 2" key="1">
    <citation type="journal article" date="2019" name="Commun. Biol.">
        <title>The bagworm genome reveals a unique fibroin gene that provides high tensile strength.</title>
        <authorList>
            <person name="Kono N."/>
            <person name="Nakamura H."/>
            <person name="Ohtoshi R."/>
            <person name="Tomita M."/>
            <person name="Numata K."/>
            <person name="Arakawa K."/>
        </authorList>
    </citation>
    <scope>NUCLEOTIDE SEQUENCE [LARGE SCALE GENOMIC DNA]</scope>
</reference>
<evidence type="ECO:0000313" key="2">
    <source>
        <dbReference type="Proteomes" id="UP000299102"/>
    </source>
</evidence>